<gene>
    <name evidence="5" type="ORF">PFISCL1PPCAC_14890</name>
</gene>
<dbReference type="InterPro" id="IPR018552">
    <property type="entry name" value="CENP-X"/>
</dbReference>
<reference evidence="5" key="1">
    <citation type="submission" date="2023-10" db="EMBL/GenBank/DDBJ databases">
        <title>Genome assembly of Pristionchus species.</title>
        <authorList>
            <person name="Yoshida K."/>
            <person name="Sommer R.J."/>
        </authorList>
    </citation>
    <scope>NUCLEOTIDE SEQUENCE</scope>
    <source>
        <strain evidence="5">RS5133</strain>
    </source>
</reference>
<protein>
    <recommendedName>
        <fullName evidence="7">Centromere protein X</fullName>
    </recommendedName>
</protein>
<evidence type="ECO:0008006" key="7">
    <source>
        <dbReference type="Google" id="ProtNLM"/>
    </source>
</evidence>
<dbReference type="AlphaFoldDB" id="A0AAV5VZE7"/>
<dbReference type="Gene3D" id="6.10.130.30">
    <property type="match status" value="1"/>
</dbReference>
<dbReference type="GO" id="GO:0051382">
    <property type="term" value="P:kinetochore assembly"/>
    <property type="evidence" value="ECO:0007669"/>
    <property type="project" value="InterPro"/>
</dbReference>
<organism evidence="5 6">
    <name type="scientific">Pristionchus fissidentatus</name>
    <dbReference type="NCBI Taxonomy" id="1538716"/>
    <lineage>
        <taxon>Eukaryota</taxon>
        <taxon>Metazoa</taxon>
        <taxon>Ecdysozoa</taxon>
        <taxon>Nematoda</taxon>
        <taxon>Chromadorea</taxon>
        <taxon>Rhabditida</taxon>
        <taxon>Rhabditina</taxon>
        <taxon>Diplogasteromorpha</taxon>
        <taxon>Diplogasteroidea</taxon>
        <taxon>Neodiplogasteridae</taxon>
        <taxon>Pristionchus</taxon>
    </lineage>
</organism>
<dbReference type="EMBL" id="BTSY01000004">
    <property type="protein sequence ID" value="GMT23593.1"/>
    <property type="molecule type" value="Genomic_DNA"/>
</dbReference>
<comment type="caution">
    <text evidence="5">The sequence shown here is derived from an EMBL/GenBank/DDBJ whole genome shotgun (WGS) entry which is preliminary data.</text>
</comment>
<evidence type="ECO:0000313" key="6">
    <source>
        <dbReference type="Proteomes" id="UP001432322"/>
    </source>
</evidence>
<evidence type="ECO:0000256" key="1">
    <source>
        <dbReference type="ARBA" id="ARBA00009359"/>
    </source>
</evidence>
<accession>A0AAV5VZE7</accession>
<evidence type="ECO:0000256" key="4">
    <source>
        <dbReference type="ARBA" id="ARBA00023204"/>
    </source>
</evidence>
<sequence length="86" mass="9636">MAKSESKLKPALVRGLLNNQRMKKGGTQSPINLSAKTLPIVTALAEKLMRESIRRSIELCRQSGETKVSLEHFQRILAQLMLDFSV</sequence>
<keyword evidence="4" id="KW-0234">DNA repair</keyword>
<keyword evidence="6" id="KW-1185">Reference proteome</keyword>
<comment type="similarity">
    <text evidence="1">Belongs to the CENP-X/MHF2 family.</text>
</comment>
<dbReference type="Proteomes" id="UP001432322">
    <property type="component" value="Unassembled WGS sequence"/>
</dbReference>
<dbReference type="Pfam" id="PF09415">
    <property type="entry name" value="CENP-X"/>
    <property type="match status" value="1"/>
</dbReference>
<keyword evidence="2" id="KW-0227">DNA damage</keyword>
<name>A0AAV5VZE7_9BILA</name>
<dbReference type="GO" id="GO:0006281">
    <property type="term" value="P:DNA repair"/>
    <property type="evidence" value="ECO:0007669"/>
    <property type="project" value="UniProtKB-KW"/>
</dbReference>
<dbReference type="GO" id="GO:0003677">
    <property type="term" value="F:DNA binding"/>
    <property type="evidence" value="ECO:0007669"/>
    <property type="project" value="UniProtKB-KW"/>
</dbReference>
<proteinExistence type="inferred from homology"/>
<evidence type="ECO:0000256" key="3">
    <source>
        <dbReference type="ARBA" id="ARBA00023125"/>
    </source>
</evidence>
<keyword evidence="3" id="KW-0238">DNA-binding</keyword>
<evidence type="ECO:0000256" key="2">
    <source>
        <dbReference type="ARBA" id="ARBA00022763"/>
    </source>
</evidence>
<evidence type="ECO:0000313" key="5">
    <source>
        <dbReference type="EMBL" id="GMT23593.1"/>
    </source>
</evidence>